<keyword evidence="1" id="KW-0732">Signal</keyword>
<evidence type="ECO:0008006" key="4">
    <source>
        <dbReference type="Google" id="ProtNLM"/>
    </source>
</evidence>
<name>A0ABQ3BW16_9GAMM</name>
<organism evidence="2 3">
    <name type="scientific">Cognatilysobacter xinjiangensis</name>
    <dbReference type="NCBI Taxonomy" id="546892"/>
    <lineage>
        <taxon>Bacteria</taxon>
        <taxon>Pseudomonadati</taxon>
        <taxon>Pseudomonadota</taxon>
        <taxon>Gammaproteobacteria</taxon>
        <taxon>Lysobacterales</taxon>
        <taxon>Lysobacteraceae</taxon>
        <taxon>Cognatilysobacter</taxon>
    </lineage>
</organism>
<evidence type="ECO:0000256" key="1">
    <source>
        <dbReference type="SAM" id="SignalP"/>
    </source>
</evidence>
<comment type="caution">
    <text evidence="2">The sequence shown here is derived from an EMBL/GenBank/DDBJ whole genome shotgun (WGS) entry which is preliminary data.</text>
</comment>
<accession>A0ABQ3BW16</accession>
<dbReference type="Gene3D" id="1.20.120.1490">
    <property type="match status" value="1"/>
</dbReference>
<proteinExistence type="predicted"/>
<evidence type="ECO:0000313" key="3">
    <source>
        <dbReference type="Proteomes" id="UP000643403"/>
    </source>
</evidence>
<dbReference type="Proteomes" id="UP000643403">
    <property type="component" value="Unassembled WGS sequence"/>
</dbReference>
<reference evidence="3" key="1">
    <citation type="journal article" date="2019" name="Int. J. Syst. Evol. Microbiol.">
        <title>The Global Catalogue of Microorganisms (GCM) 10K type strain sequencing project: providing services to taxonomists for standard genome sequencing and annotation.</title>
        <authorList>
            <consortium name="The Broad Institute Genomics Platform"/>
            <consortium name="The Broad Institute Genome Sequencing Center for Infectious Disease"/>
            <person name="Wu L."/>
            <person name="Ma J."/>
        </authorList>
    </citation>
    <scope>NUCLEOTIDE SEQUENCE [LARGE SCALE GENOMIC DNA]</scope>
    <source>
        <strain evidence="3">KCTC 22558</strain>
    </source>
</reference>
<protein>
    <recommendedName>
        <fullName evidence="4">Periplasmic heavy metal sensor</fullName>
    </recommendedName>
</protein>
<evidence type="ECO:0000313" key="2">
    <source>
        <dbReference type="EMBL" id="GGZ59341.1"/>
    </source>
</evidence>
<sequence length="179" mass="18718">MKLLLAALSSLALAPVAGAAEPASPYVGEQAREIKALPPTEIEGLLAGKGLGYAKAAELNGFPGPAHVLELASELGLSEAQAVATRALHSRMQEQAKALGARVVAAEAALERDFRDGTVTEAGLTSSVAQVGQLQAELRAVHLLAHVEQRRFLSPEQVVRYMHLRGYHAGGHASSAHAH</sequence>
<keyword evidence="3" id="KW-1185">Reference proteome</keyword>
<dbReference type="EMBL" id="BMXY01000001">
    <property type="protein sequence ID" value="GGZ59341.1"/>
    <property type="molecule type" value="Genomic_DNA"/>
</dbReference>
<feature type="signal peptide" evidence="1">
    <location>
        <begin position="1"/>
        <end position="19"/>
    </location>
</feature>
<feature type="chain" id="PRO_5047400122" description="Periplasmic heavy metal sensor" evidence="1">
    <location>
        <begin position="20"/>
        <end position="179"/>
    </location>
</feature>
<gene>
    <name evidence="2" type="ORF">GCM10008101_11380</name>
</gene>